<dbReference type="CDD" id="cd02146">
    <property type="entry name" value="NfsA-like"/>
    <property type="match status" value="1"/>
</dbReference>
<dbReference type="InterPro" id="IPR000415">
    <property type="entry name" value="Nitroreductase-like"/>
</dbReference>
<evidence type="ECO:0000259" key="6">
    <source>
        <dbReference type="Pfam" id="PF00881"/>
    </source>
</evidence>
<dbReference type="PIRSF" id="PIRSF005426">
    <property type="entry name" value="Frp"/>
    <property type="match status" value="1"/>
</dbReference>
<dbReference type="SUPFAM" id="SSF55469">
    <property type="entry name" value="FMN-dependent nitroreductase-like"/>
    <property type="match status" value="1"/>
</dbReference>
<evidence type="ECO:0000313" key="7">
    <source>
        <dbReference type="EMBL" id="MFD1608182.1"/>
    </source>
</evidence>
<evidence type="ECO:0000256" key="3">
    <source>
        <dbReference type="ARBA" id="ARBA00022643"/>
    </source>
</evidence>
<evidence type="ECO:0000256" key="1">
    <source>
        <dbReference type="ARBA" id="ARBA00008366"/>
    </source>
</evidence>
<evidence type="ECO:0000313" key="8">
    <source>
        <dbReference type="Proteomes" id="UP001597221"/>
    </source>
</evidence>
<evidence type="ECO:0000256" key="5">
    <source>
        <dbReference type="PIRNR" id="PIRNR005426"/>
    </source>
</evidence>
<keyword evidence="3 5" id="KW-0288">FMN</keyword>
<organism evidence="7 8">
    <name type="scientific">Oceanobacillus luteolus</name>
    <dbReference type="NCBI Taxonomy" id="1274358"/>
    <lineage>
        <taxon>Bacteria</taxon>
        <taxon>Bacillati</taxon>
        <taxon>Bacillota</taxon>
        <taxon>Bacilli</taxon>
        <taxon>Bacillales</taxon>
        <taxon>Bacillaceae</taxon>
        <taxon>Oceanobacillus</taxon>
    </lineage>
</organism>
<evidence type="ECO:0000256" key="2">
    <source>
        <dbReference type="ARBA" id="ARBA00022630"/>
    </source>
</evidence>
<keyword evidence="5" id="KW-0521">NADP</keyword>
<keyword evidence="2 5" id="KW-0285">Flavoprotein</keyword>
<comment type="caution">
    <text evidence="7">The sequence shown here is derived from an EMBL/GenBank/DDBJ whole genome shotgun (WGS) entry which is preliminary data.</text>
</comment>
<dbReference type="RefSeq" id="WP_251512504.1">
    <property type="nucleotide sequence ID" value="NZ_JAMBON010000006.1"/>
</dbReference>
<accession>A0ABW4HSS7</accession>
<evidence type="ECO:0000256" key="4">
    <source>
        <dbReference type="ARBA" id="ARBA00023002"/>
    </source>
</evidence>
<protein>
    <submittedName>
        <fullName evidence="7">Oxygen-insensitive NADPH nitroreductase</fullName>
    </submittedName>
</protein>
<proteinExistence type="inferred from homology"/>
<reference evidence="8" key="1">
    <citation type="journal article" date="2019" name="Int. J. Syst. Evol. Microbiol.">
        <title>The Global Catalogue of Microorganisms (GCM) 10K type strain sequencing project: providing services to taxonomists for standard genome sequencing and annotation.</title>
        <authorList>
            <consortium name="The Broad Institute Genomics Platform"/>
            <consortium name="The Broad Institute Genome Sequencing Center for Infectious Disease"/>
            <person name="Wu L."/>
            <person name="Ma J."/>
        </authorList>
    </citation>
    <scope>NUCLEOTIDE SEQUENCE [LARGE SCALE GENOMIC DNA]</scope>
    <source>
        <strain evidence="8">CGMCC 1.12376</strain>
    </source>
</reference>
<sequence length="244" mass="28034">MNETIQLLHNHRSIRKFTSEKLTNDEVRTIVKAGQRASTSSNVMAYSVIGVTDEHLKKELRAVSGQKYVENNGYLFVICADLSRIAKLNKEKENIRKNLESTEQFIVATVDAALVTQNMVIAAESMGLGACFLGSLRNDINRVDELLQLPEYVIPLFGLAVGHPDHKPDIKPRLPFEAVFHENTYDKDKKEFVQAYDEILSDYYQKRDCNNRDDNWTNQMIKKYSVLTRMDVSAYVQKKNFNKH</sequence>
<dbReference type="InterPro" id="IPR029479">
    <property type="entry name" value="Nitroreductase"/>
</dbReference>
<name>A0ABW4HSS7_9BACI</name>
<dbReference type="PANTHER" id="PTHR43425">
    <property type="entry name" value="OXYGEN-INSENSITIVE NADPH NITROREDUCTASE"/>
    <property type="match status" value="1"/>
</dbReference>
<dbReference type="Pfam" id="PF00881">
    <property type="entry name" value="Nitroreductase"/>
    <property type="match status" value="1"/>
</dbReference>
<dbReference type="NCBIfam" id="NF008033">
    <property type="entry name" value="PRK10765.1"/>
    <property type="match status" value="1"/>
</dbReference>
<feature type="domain" description="Nitroreductase" evidence="6">
    <location>
        <begin position="10"/>
        <end position="163"/>
    </location>
</feature>
<dbReference type="Gene3D" id="3.40.109.10">
    <property type="entry name" value="NADH Oxidase"/>
    <property type="match status" value="1"/>
</dbReference>
<keyword evidence="4 5" id="KW-0560">Oxidoreductase</keyword>
<comment type="similarity">
    <text evidence="1 5">Belongs to the flavin oxidoreductase frp family.</text>
</comment>
<gene>
    <name evidence="7" type="primary">nfsA</name>
    <name evidence="7" type="ORF">ACFSBH_10995</name>
</gene>
<keyword evidence="8" id="KW-1185">Reference proteome</keyword>
<dbReference type="EMBL" id="JBHUDE010000047">
    <property type="protein sequence ID" value="MFD1608182.1"/>
    <property type="molecule type" value="Genomic_DNA"/>
</dbReference>
<dbReference type="PANTHER" id="PTHR43425:SF3">
    <property type="entry name" value="NADPH-DEPENDENT OXIDOREDUCTASE"/>
    <property type="match status" value="1"/>
</dbReference>
<dbReference type="InterPro" id="IPR016446">
    <property type="entry name" value="Flavin_OxRdtase_Frp"/>
</dbReference>
<dbReference type="Proteomes" id="UP001597221">
    <property type="component" value="Unassembled WGS sequence"/>
</dbReference>